<feature type="compositionally biased region" description="Low complexity" evidence="1">
    <location>
        <begin position="358"/>
        <end position="371"/>
    </location>
</feature>
<feature type="compositionally biased region" description="Low complexity" evidence="1">
    <location>
        <begin position="267"/>
        <end position="280"/>
    </location>
</feature>
<feature type="compositionally biased region" description="Low complexity" evidence="1">
    <location>
        <begin position="227"/>
        <end position="240"/>
    </location>
</feature>
<evidence type="ECO:0000256" key="2">
    <source>
        <dbReference type="SAM" id="Phobius"/>
    </source>
</evidence>
<evidence type="ECO:0000313" key="4">
    <source>
        <dbReference type="EMBL" id="KAK3360478.1"/>
    </source>
</evidence>
<keyword evidence="2" id="KW-0472">Membrane</keyword>
<dbReference type="AlphaFoldDB" id="A0AAJ0HSP2"/>
<reference evidence="4" key="1">
    <citation type="journal article" date="2023" name="Mol. Phylogenet. Evol.">
        <title>Genome-scale phylogeny and comparative genomics of the fungal order Sordariales.</title>
        <authorList>
            <person name="Hensen N."/>
            <person name="Bonometti L."/>
            <person name="Westerberg I."/>
            <person name="Brannstrom I.O."/>
            <person name="Guillou S."/>
            <person name="Cros-Aarteil S."/>
            <person name="Calhoun S."/>
            <person name="Haridas S."/>
            <person name="Kuo A."/>
            <person name="Mondo S."/>
            <person name="Pangilinan J."/>
            <person name="Riley R."/>
            <person name="LaButti K."/>
            <person name="Andreopoulos B."/>
            <person name="Lipzen A."/>
            <person name="Chen C."/>
            <person name="Yan M."/>
            <person name="Daum C."/>
            <person name="Ng V."/>
            <person name="Clum A."/>
            <person name="Steindorff A."/>
            <person name="Ohm R.A."/>
            <person name="Martin F."/>
            <person name="Silar P."/>
            <person name="Natvig D.O."/>
            <person name="Lalanne C."/>
            <person name="Gautier V."/>
            <person name="Ament-Velasquez S.L."/>
            <person name="Kruys A."/>
            <person name="Hutchinson M.I."/>
            <person name="Powell A.J."/>
            <person name="Barry K."/>
            <person name="Miller A.N."/>
            <person name="Grigoriev I.V."/>
            <person name="Debuchy R."/>
            <person name="Gladieux P."/>
            <person name="Hiltunen Thoren M."/>
            <person name="Johannesson H."/>
        </authorList>
    </citation>
    <scope>NUCLEOTIDE SEQUENCE</scope>
    <source>
        <strain evidence="4">CBS 955.72</strain>
    </source>
</reference>
<evidence type="ECO:0000256" key="3">
    <source>
        <dbReference type="SAM" id="SignalP"/>
    </source>
</evidence>
<feature type="chain" id="PRO_5042471725" description="Mid2 domain-containing protein" evidence="3">
    <location>
        <begin position="19"/>
        <end position="371"/>
    </location>
</feature>
<comment type="caution">
    <text evidence="4">The sequence shown here is derived from an EMBL/GenBank/DDBJ whole genome shotgun (WGS) entry which is preliminary data.</text>
</comment>
<organism evidence="4 5">
    <name type="scientific">Lasiosphaeria hispida</name>
    <dbReference type="NCBI Taxonomy" id="260671"/>
    <lineage>
        <taxon>Eukaryota</taxon>
        <taxon>Fungi</taxon>
        <taxon>Dikarya</taxon>
        <taxon>Ascomycota</taxon>
        <taxon>Pezizomycotina</taxon>
        <taxon>Sordariomycetes</taxon>
        <taxon>Sordariomycetidae</taxon>
        <taxon>Sordariales</taxon>
        <taxon>Lasiosphaeriaceae</taxon>
        <taxon>Lasiosphaeria</taxon>
    </lineage>
</organism>
<reference evidence="4" key="2">
    <citation type="submission" date="2023-06" db="EMBL/GenBank/DDBJ databases">
        <authorList>
            <consortium name="Lawrence Berkeley National Laboratory"/>
            <person name="Haridas S."/>
            <person name="Hensen N."/>
            <person name="Bonometti L."/>
            <person name="Westerberg I."/>
            <person name="Brannstrom I.O."/>
            <person name="Guillou S."/>
            <person name="Cros-Aarteil S."/>
            <person name="Calhoun S."/>
            <person name="Kuo A."/>
            <person name="Mondo S."/>
            <person name="Pangilinan J."/>
            <person name="Riley R."/>
            <person name="Labutti K."/>
            <person name="Andreopoulos B."/>
            <person name="Lipzen A."/>
            <person name="Chen C."/>
            <person name="Yanf M."/>
            <person name="Daum C."/>
            <person name="Ng V."/>
            <person name="Clum A."/>
            <person name="Steindorff A."/>
            <person name="Ohm R."/>
            <person name="Martin F."/>
            <person name="Silar P."/>
            <person name="Natvig D."/>
            <person name="Lalanne C."/>
            <person name="Gautier V."/>
            <person name="Ament-Velasquez S.L."/>
            <person name="Kruys A."/>
            <person name="Hutchinson M.I."/>
            <person name="Powell A.J."/>
            <person name="Barry K."/>
            <person name="Miller A.N."/>
            <person name="Grigoriev I.V."/>
            <person name="Debuchy R."/>
            <person name="Gladieux P."/>
            <person name="Thoren M.H."/>
            <person name="Johannesson H."/>
        </authorList>
    </citation>
    <scope>NUCLEOTIDE SEQUENCE</scope>
    <source>
        <strain evidence="4">CBS 955.72</strain>
    </source>
</reference>
<dbReference type="Proteomes" id="UP001275084">
    <property type="component" value="Unassembled WGS sequence"/>
</dbReference>
<gene>
    <name evidence="4" type="ORF">B0T25DRAFT_578403</name>
</gene>
<feature type="signal peptide" evidence="3">
    <location>
        <begin position="1"/>
        <end position="18"/>
    </location>
</feature>
<keyword evidence="3" id="KW-0732">Signal</keyword>
<name>A0AAJ0HSP2_9PEZI</name>
<feature type="transmembrane region" description="Helical" evidence="2">
    <location>
        <begin position="170"/>
        <end position="192"/>
    </location>
</feature>
<dbReference type="EMBL" id="JAUIQD010000002">
    <property type="protein sequence ID" value="KAK3360478.1"/>
    <property type="molecule type" value="Genomic_DNA"/>
</dbReference>
<feature type="compositionally biased region" description="Polar residues" evidence="1">
    <location>
        <begin position="200"/>
        <end position="215"/>
    </location>
</feature>
<evidence type="ECO:0000256" key="1">
    <source>
        <dbReference type="SAM" id="MobiDB-lite"/>
    </source>
</evidence>
<evidence type="ECO:0000313" key="5">
    <source>
        <dbReference type="Proteomes" id="UP001275084"/>
    </source>
</evidence>
<sequence>MRYPVLISLALLSSRTLAAQVQRAHSAEITCYAPDGVTVAPNDTVVPCNNLGITQSGVHSSCCQLLGEENDRDLCAITGLCLTNGIVRRGFCTDPTWKSPACVKVCDDPKAGGSRNSFAEMTSCTDGTYCCGRNNLTCCGTSWAVKPPTLLSTAMNSTAPASTKTDIAPIAGLGGALGAVVLGAAGAILYLLRRIKTLQKNQPPKDNQPLLSNRPGSGEPLRSMNRTPGTAGSSPGTTPSHLVSPASGGNPDMEFSTLKAMYDNALQQQQHQQQQQPQRQYPRRSPSPGAHFSYLYRASELDGTSTAAPTRPPKTPSIYEAPAQPVRSQNLSPGPGRQNLEPGMGQHPVRYQNLEPDQGQQGRQRYGGSMY</sequence>
<keyword evidence="2" id="KW-1133">Transmembrane helix</keyword>
<evidence type="ECO:0008006" key="6">
    <source>
        <dbReference type="Google" id="ProtNLM"/>
    </source>
</evidence>
<keyword evidence="5" id="KW-1185">Reference proteome</keyword>
<feature type="region of interest" description="Disordered" evidence="1">
    <location>
        <begin position="200"/>
        <end position="371"/>
    </location>
</feature>
<protein>
    <recommendedName>
        <fullName evidence="6">Mid2 domain-containing protein</fullName>
    </recommendedName>
</protein>
<accession>A0AAJ0HSP2</accession>
<proteinExistence type="predicted"/>
<keyword evidence="2" id="KW-0812">Transmembrane</keyword>